<gene>
    <name evidence="2" type="ORF">L9F63_021120</name>
</gene>
<evidence type="ECO:0000256" key="1">
    <source>
        <dbReference type="SAM" id="SignalP"/>
    </source>
</evidence>
<organism evidence="2 3">
    <name type="scientific">Diploptera punctata</name>
    <name type="common">Pacific beetle cockroach</name>
    <dbReference type="NCBI Taxonomy" id="6984"/>
    <lineage>
        <taxon>Eukaryota</taxon>
        <taxon>Metazoa</taxon>
        <taxon>Ecdysozoa</taxon>
        <taxon>Arthropoda</taxon>
        <taxon>Hexapoda</taxon>
        <taxon>Insecta</taxon>
        <taxon>Pterygota</taxon>
        <taxon>Neoptera</taxon>
        <taxon>Polyneoptera</taxon>
        <taxon>Dictyoptera</taxon>
        <taxon>Blattodea</taxon>
        <taxon>Blaberoidea</taxon>
        <taxon>Blaberidae</taxon>
        <taxon>Diplopterinae</taxon>
        <taxon>Diploptera</taxon>
    </lineage>
</organism>
<comment type="caution">
    <text evidence="2">The sequence shown here is derived from an EMBL/GenBank/DDBJ whole genome shotgun (WGS) entry which is preliminary data.</text>
</comment>
<reference evidence="2" key="2">
    <citation type="submission" date="2023-05" db="EMBL/GenBank/DDBJ databases">
        <authorList>
            <person name="Fouks B."/>
        </authorList>
    </citation>
    <scope>NUCLEOTIDE SEQUENCE</scope>
    <source>
        <strain evidence="2">Stay&amp;Tobe</strain>
        <tissue evidence="2">Testes</tissue>
    </source>
</reference>
<feature type="signal peptide" evidence="1">
    <location>
        <begin position="1"/>
        <end position="16"/>
    </location>
</feature>
<proteinExistence type="predicted"/>
<feature type="chain" id="PRO_5042029448" evidence="1">
    <location>
        <begin position="17"/>
        <end position="134"/>
    </location>
</feature>
<evidence type="ECO:0000313" key="3">
    <source>
        <dbReference type="Proteomes" id="UP001233999"/>
    </source>
</evidence>
<evidence type="ECO:0000313" key="2">
    <source>
        <dbReference type="EMBL" id="KAJ9584510.1"/>
    </source>
</evidence>
<accession>A0AAD7ZPM4</accession>
<dbReference type="AlphaFoldDB" id="A0AAD7ZPM4"/>
<dbReference type="EMBL" id="JASPKZ010007399">
    <property type="protein sequence ID" value="KAJ9584510.1"/>
    <property type="molecule type" value="Genomic_DNA"/>
</dbReference>
<name>A0AAD7ZPM4_DIPPU</name>
<dbReference type="Proteomes" id="UP001233999">
    <property type="component" value="Unassembled WGS sequence"/>
</dbReference>
<keyword evidence="3" id="KW-1185">Reference proteome</keyword>
<sequence>MLAVFVLMACYPLATLQFSMIPADPCPKEYPKPTPDMLVGEWYLGATVPYYIPGGYNGIVEQAIMNNVATGHFQVNVTGFSTETIFGDENHMRPYTTYHSPGFLGLWVLRTDDTSHTWISFTIDHSRSFLNRAQ</sequence>
<reference evidence="2" key="1">
    <citation type="journal article" date="2023" name="IScience">
        <title>Live-bearing cockroach genome reveals convergent evolutionary mechanisms linked to viviparity in insects and beyond.</title>
        <authorList>
            <person name="Fouks B."/>
            <person name="Harrison M.C."/>
            <person name="Mikhailova A.A."/>
            <person name="Marchal E."/>
            <person name="English S."/>
            <person name="Carruthers M."/>
            <person name="Jennings E.C."/>
            <person name="Chiamaka E.L."/>
            <person name="Frigard R.A."/>
            <person name="Pippel M."/>
            <person name="Attardo G.M."/>
            <person name="Benoit J.B."/>
            <person name="Bornberg-Bauer E."/>
            <person name="Tobe S.S."/>
        </authorList>
    </citation>
    <scope>NUCLEOTIDE SEQUENCE</scope>
    <source>
        <strain evidence="2">Stay&amp;Tobe</strain>
    </source>
</reference>
<protein>
    <submittedName>
        <fullName evidence="2">Uncharacterized protein</fullName>
    </submittedName>
</protein>
<keyword evidence="1" id="KW-0732">Signal</keyword>